<keyword evidence="1" id="KW-1133">Transmembrane helix</keyword>
<feature type="transmembrane region" description="Helical" evidence="1">
    <location>
        <begin position="31"/>
        <end position="57"/>
    </location>
</feature>
<dbReference type="EnsemblMetazoa" id="PPA35583.1">
    <property type="protein sequence ID" value="PPA35583.1"/>
    <property type="gene ID" value="WBGene00273952"/>
</dbReference>
<accession>A0A8R1YQQ7</accession>
<keyword evidence="3" id="KW-1185">Reference proteome</keyword>
<evidence type="ECO:0000313" key="2">
    <source>
        <dbReference type="EnsemblMetazoa" id="PPA35583.1"/>
    </source>
</evidence>
<keyword evidence="1" id="KW-0812">Transmembrane</keyword>
<evidence type="ECO:0000313" key="3">
    <source>
        <dbReference type="Proteomes" id="UP000005239"/>
    </source>
</evidence>
<reference evidence="2" key="2">
    <citation type="submission" date="2022-06" db="UniProtKB">
        <authorList>
            <consortium name="EnsemblMetazoa"/>
        </authorList>
    </citation>
    <scope>IDENTIFICATION</scope>
    <source>
        <strain evidence="2">PS312</strain>
    </source>
</reference>
<protein>
    <submittedName>
        <fullName evidence="2">Uncharacterized protein</fullName>
    </submittedName>
</protein>
<dbReference type="AlphaFoldDB" id="A0A8R1YQQ7"/>
<evidence type="ECO:0000256" key="1">
    <source>
        <dbReference type="SAM" id="Phobius"/>
    </source>
</evidence>
<proteinExistence type="predicted"/>
<organism evidence="2 3">
    <name type="scientific">Pristionchus pacificus</name>
    <name type="common">Parasitic nematode worm</name>
    <dbReference type="NCBI Taxonomy" id="54126"/>
    <lineage>
        <taxon>Eukaryota</taxon>
        <taxon>Metazoa</taxon>
        <taxon>Ecdysozoa</taxon>
        <taxon>Nematoda</taxon>
        <taxon>Chromadorea</taxon>
        <taxon>Rhabditida</taxon>
        <taxon>Rhabditina</taxon>
        <taxon>Diplogasteromorpha</taxon>
        <taxon>Diplogasteroidea</taxon>
        <taxon>Neodiplogasteridae</taxon>
        <taxon>Pristionchus</taxon>
    </lineage>
</organism>
<keyword evidence="1" id="KW-0472">Membrane</keyword>
<name>A0A8R1YQQ7_PRIPA</name>
<dbReference type="Proteomes" id="UP000005239">
    <property type="component" value="Unassembled WGS sequence"/>
</dbReference>
<reference evidence="3" key="1">
    <citation type="journal article" date="2008" name="Nat. Genet.">
        <title>The Pristionchus pacificus genome provides a unique perspective on nematode lifestyle and parasitism.</title>
        <authorList>
            <person name="Dieterich C."/>
            <person name="Clifton S.W."/>
            <person name="Schuster L.N."/>
            <person name="Chinwalla A."/>
            <person name="Delehaunty K."/>
            <person name="Dinkelacker I."/>
            <person name="Fulton L."/>
            <person name="Fulton R."/>
            <person name="Godfrey J."/>
            <person name="Minx P."/>
            <person name="Mitreva M."/>
            <person name="Roeseler W."/>
            <person name="Tian H."/>
            <person name="Witte H."/>
            <person name="Yang S.P."/>
            <person name="Wilson R.K."/>
            <person name="Sommer R.J."/>
        </authorList>
    </citation>
    <scope>NUCLEOTIDE SEQUENCE [LARGE SCALE GENOMIC DNA]</scope>
    <source>
        <strain evidence="3">PS312</strain>
    </source>
</reference>
<gene>
    <name evidence="2" type="primary">WBGene00273952</name>
</gene>
<sequence length="78" mass="8840">MLSLLINSYPIVLSRSSSSSSLFSFFNSRFLFTHSVLVLFSLSILSSFSLPILMIVYTCKVENGRREEQGEDVIVEKE</sequence>